<name>A0A8S5V368_9CAUD</name>
<protein>
    <submittedName>
        <fullName evidence="2">Uncharacterized protein</fullName>
    </submittedName>
</protein>
<evidence type="ECO:0000256" key="1">
    <source>
        <dbReference type="SAM" id="MobiDB-lite"/>
    </source>
</evidence>
<evidence type="ECO:0000313" key="2">
    <source>
        <dbReference type="EMBL" id="DAG01132.1"/>
    </source>
</evidence>
<dbReference type="EMBL" id="BK016187">
    <property type="protein sequence ID" value="DAG01132.1"/>
    <property type="molecule type" value="Genomic_DNA"/>
</dbReference>
<feature type="region of interest" description="Disordered" evidence="1">
    <location>
        <begin position="99"/>
        <end position="120"/>
    </location>
</feature>
<organism evidence="2">
    <name type="scientific">Myoviridae sp. ctEtC12</name>
    <dbReference type="NCBI Taxonomy" id="2825062"/>
    <lineage>
        <taxon>Viruses</taxon>
        <taxon>Duplodnaviria</taxon>
        <taxon>Heunggongvirae</taxon>
        <taxon>Uroviricota</taxon>
        <taxon>Caudoviricetes</taxon>
    </lineage>
</organism>
<proteinExistence type="predicted"/>
<reference evidence="2" key="1">
    <citation type="journal article" date="2021" name="Proc. Natl. Acad. Sci. U.S.A.">
        <title>A Catalog of Tens of Thousands of Viruses from Human Metagenomes Reveals Hidden Associations with Chronic Diseases.</title>
        <authorList>
            <person name="Tisza M.J."/>
            <person name="Buck C.B."/>
        </authorList>
    </citation>
    <scope>NUCLEOTIDE SEQUENCE</scope>
    <source>
        <strain evidence="2">CtEtC12</strain>
    </source>
</reference>
<accession>A0A8S5V368</accession>
<sequence>MTTKTLLEMRRLYDQKLPDAKIAKAVGVSIFSVFHWRRGNGLPCWKNYYEVRDRMTDDLIASGTARECAEAMGYYKEEAFRRMARNALRGERLTRRVVTMEKRNGLEGAPTGPQEGAKSI</sequence>